<reference evidence="2 3" key="1">
    <citation type="submission" date="2015-08" db="EMBL/GenBank/DDBJ databases">
        <title>Next Generation Sequencing and Analysis of the Genome of Puccinia sorghi L Schw, the Causal Agent of Maize Common Rust.</title>
        <authorList>
            <person name="Rochi L."/>
            <person name="Burguener G."/>
            <person name="Darino M."/>
            <person name="Turjanski A."/>
            <person name="Kreff E."/>
            <person name="Dieguez M.J."/>
            <person name="Sacco F."/>
        </authorList>
    </citation>
    <scope>NUCLEOTIDE SEQUENCE [LARGE SCALE GENOMIC DNA]</scope>
    <source>
        <strain evidence="2 3">RO10H11247</strain>
    </source>
</reference>
<dbReference type="STRING" id="27349.A0A0L6UUC0"/>
<feature type="compositionally biased region" description="Basic and acidic residues" evidence="1">
    <location>
        <begin position="175"/>
        <end position="189"/>
    </location>
</feature>
<dbReference type="OrthoDB" id="2507817at2759"/>
<feature type="compositionally biased region" description="Basic and acidic residues" evidence="1">
    <location>
        <begin position="69"/>
        <end position="87"/>
    </location>
</feature>
<gene>
    <name evidence="2" type="ORF">VP01_369g2</name>
</gene>
<feature type="compositionally biased region" description="Polar residues" evidence="1">
    <location>
        <begin position="1"/>
        <end position="13"/>
    </location>
</feature>
<feature type="region of interest" description="Disordered" evidence="1">
    <location>
        <begin position="1"/>
        <end position="235"/>
    </location>
</feature>
<accession>A0A0L6UUC0</accession>
<organism evidence="2 3">
    <name type="scientific">Puccinia sorghi</name>
    <dbReference type="NCBI Taxonomy" id="27349"/>
    <lineage>
        <taxon>Eukaryota</taxon>
        <taxon>Fungi</taxon>
        <taxon>Dikarya</taxon>
        <taxon>Basidiomycota</taxon>
        <taxon>Pucciniomycotina</taxon>
        <taxon>Pucciniomycetes</taxon>
        <taxon>Pucciniales</taxon>
        <taxon>Pucciniaceae</taxon>
        <taxon>Puccinia</taxon>
    </lineage>
</organism>
<feature type="non-terminal residue" evidence="2">
    <location>
        <position position="235"/>
    </location>
</feature>
<evidence type="ECO:0000256" key="1">
    <source>
        <dbReference type="SAM" id="MobiDB-lite"/>
    </source>
</evidence>
<evidence type="ECO:0000313" key="3">
    <source>
        <dbReference type="Proteomes" id="UP000037035"/>
    </source>
</evidence>
<protein>
    <submittedName>
        <fullName evidence="2">Uncharacterized protein</fullName>
    </submittedName>
</protein>
<feature type="compositionally biased region" description="Low complexity" evidence="1">
    <location>
        <begin position="32"/>
        <end position="61"/>
    </location>
</feature>
<evidence type="ECO:0000313" key="2">
    <source>
        <dbReference type="EMBL" id="KNZ52094.1"/>
    </source>
</evidence>
<feature type="compositionally biased region" description="Low complexity" evidence="1">
    <location>
        <begin position="132"/>
        <end position="174"/>
    </location>
</feature>
<dbReference type="Proteomes" id="UP000037035">
    <property type="component" value="Unassembled WGS sequence"/>
</dbReference>
<dbReference type="AlphaFoldDB" id="A0A0L6UUC0"/>
<proteinExistence type="predicted"/>
<sequence length="235" mass="24022">MSSPQALVPTESTAAPAPTESLLPAPVEATVAAEKATDSSAAAGDKATTGAAEAEVAATPAPVEPPVVEESKPADESKPAEGTHPADEPQSAEAAKPEDKKEKKQGRKPFSDLLNKILKPHPQATEKKLEGEAPTSPEGTTPEAAAPVTETPVAQPDATADAAQPAASSDAPAEAPKDATTPRKERGNILDKIQAFVLKPMSPKLKKPDGPKEDGDEAKTEVPTAEAGADAQRSQ</sequence>
<dbReference type="EMBL" id="LAVV01008723">
    <property type="protein sequence ID" value="KNZ52094.1"/>
    <property type="molecule type" value="Genomic_DNA"/>
</dbReference>
<feature type="compositionally biased region" description="Basic and acidic residues" evidence="1">
    <location>
        <begin position="206"/>
        <end position="220"/>
    </location>
</feature>
<dbReference type="VEuPathDB" id="FungiDB:VP01_369g2"/>
<name>A0A0L6UUC0_9BASI</name>
<comment type="caution">
    <text evidence="2">The sequence shown here is derived from an EMBL/GenBank/DDBJ whole genome shotgun (WGS) entry which is preliminary data.</text>
</comment>
<keyword evidence="3" id="KW-1185">Reference proteome</keyword>